<dbReference type="InterPro" id="IPR032816">
    <property type="entry name" value="VTT_dom"/>
</dbReference>
<feature type="transmembrane region" description="Helical" evidence="7">
    <location>
        <begin position="172"/>
        <end position="193"/>
    </location>
</feature>
<evidence type="ECO:0000313" key="10">
    <source>
        <dbReference type="Proteomes" id="UP000193307"/>
    </source>
</evidence>
<reference evidence="9 10" key="1">
    <citation type="submission" date="2017-03" db="EMBL/GenBank/DDBJ databases">
        <authorList>
            <person name="Afonso C.L."/>
            <person name="Miller P.J."/>
            <person name="Scott M.A."/>
            <person name="Spackman E."/>
            <person name="Goraichik I."/>
            <person name="Dimitrov K.M."/>
            <person name="Suarez D.L."/>
            <person name="Swayne D.E."/>
        </authorList>
    </citation>
    <scope>NUCLEOTIDE SEQUENCE [LARGE SCALE GENOMIC DNA]</scope>
    <source>
        <strain evidence="9 10">CECT 7971</strain>
    </source>
</reference>
<dbReference type="STRING" id="658057.SAMN04488032_102240"/>
<proteinExistence type="predicted"/>
<evidence type="ECO:0000256" key="7">
    <source>
        <dbReference type="SAM" id="Phobius"/>
    </source>
</evidence>
<evidence type="ECO:0000256" key="5">
    <source>
        <dbReference type="ARBA" id="ARBA00023136"/>
    </source>
</evidence>
<feature type="region of interest" description="Disordered" evidence="6">
    <location>
        <begin position="204"/>
        <end position="227"/>
    </location>
</feature>
<evidence type="ECO:0000259" key="8">
    <source>
        <dbReference type="Pfam" id="PF09335"/>
    </source>
</evidence>
<evidence type="ECO:0000313" key="9">
    <source>
        <dbReference type="EMBL" id="SLN24875.1"/>
    </source>
</evidence>
<dbReference type="PANTHER" id="PTHR42709:SF6">
    <property type="entry name" value="UNDECAPRENYL PHOSPHATE TRANSPORTER A"/>
    <property type="match status" value="1"/>
</dbReference>
<name>A0A1Y5RT81_9RHOB</name>
<feature type="transmembrane region" description="Helical" evidence="7">
    <location>
        <begin position="50"/>
        <end position="72"/>
    </location>
</feature>
<dbReference type="EMBL" id="FWFW01000002">
    <property type="protein sequence ID" value="SLN24875.1"/>
    <property type="molecule type" value="Genomic_DNA"/>
</dbReference>
<accession>A0A1Y5RT81</accession>
<evidence type="ECO:0000256" key="6">
    <source>
        <dbReference type="SAM" id="MobiDB-lite"/>
    </source>
</evidence>
<dbReference type="RefSeq" id="WP_085847742.1">
    <property type="nucleotide sequence ID" value="NZ_FNZV01000002.1"/>
</dbReference>
<protein>
    <submittedName>
        <fullName evidence="9">Inner membrane protein YabI</fullName>
    </submittedName>
</protein>
<keyword evidence="5 7" id="KW-0472">Membrane</keyword>
<keyword evidence="3 7" id="KW-0812">Transmembrane</keyword>
<keyword evidence="10" id="KW-1185">Reference proteome</keyword>
<feature type="transmembrane region" description="Helical" evidence="7">
    <location>
        <begin position="145"/>
        <end position="166"/>
    </location>
</feature>
<organism evidence="9 10">
    <name type="scientific">Pacificibacter marinus</name>
    <dbReference type="NCBI Taxonomy" id="658057"/>
    <lineage>
        <taxon>Bacteria</taxon>
        <taxon>Pseudomonadati</taxon>
        <taxon>Pseudomonadota</taxon>
        <taxon>Alphaproteobacteria</taxon>
        <taxon>Rhodobacterales</taxon>
        <taxon>Roseobacteraceae</taxon>
        <taxon>Pacificibacter</taxon>
    </lineage>
</organism>
<dbReference type="Pfam" id="PF09335">
    <property type="entry name" value="VTT_dom"/>
    <property type="match status" value="1"/>
</dbReference>
<feature type="domain" description="VTT" evidence="8">
    <location>
        <begin position="30"/>
        <end position="155"/>
    </location>
</feature>
<evidence type="ECO:0000256" key="1">
    <source>
        <dbReference type="ARBA" id="ARBA00004651"/>
    </source>
</evidence>
<dbReference type="AlphaFoldDB" id="A0A1Y5RT81"/>
<gene>
    <name evidence="9" type="primary">yabI</name>
    <name evidence="9" type="ORF">PAM7971_00846</name>
</gene>
<dbReference type="InterPro" id="IPR051311">
    <property type="entry name" value="DedA_domain"/>
</dbReference>
<evidence type="ECO:0000256" key="3">
    <source>
        <dbReference type="ARBA" id="ARBA00022692"/>
    </source>
</evidence>
<sequence>MTDTIFALITTYGYIGVFVCAYLSCLLVPVPTSLMMLAGGALAASGDLSAPILITAAFTGAVLGDQTGYFIGRRFGRRALTRLSYNRARAKVIARAEQTVEDRGGIGVFFSTWLVAPLGPYVNVVAGAAGLKWARFTVADILGEAIWVNLYIWLGFAFAGSLTLVAELVGDVMGLIAALVIAASAALWIAHVLRAQRMADRSDASHPATDEKNAPPAPFVAGSESSI</sequence>
<dbReference type="GO" id="GO:0005886">
    <property type="term" value="C:plasma membrane"/>
    <property type="evidence" value="ECO:0007669"/>
    <property type="project" value="UniProtKB-SubCell"/>
</dbReference>
<keyword evidence="2" id="KW-1003">Cell membrane</keyword>
<feature type="transmembrane region" description="Helical" evidence="7">
    <location>
        <begin position="12"/>
        <end position="30"/>
    </location>
</feature>
<keyword evidence="4 7" id="KW-1133">Transmembrane helix</keyword>
<dbReference type="Proteomes" id="UP000193307">
    <property type="component" value="Unassembled WGS sequence"/>
</dbReference>
<dbReference type="PANTHER" id="PTHR42709">
    <property type="entry name" value="ALKALINE PHOSPHATASE LIKE PROTEIN"/>
    <property type="match status" value="1"/>
</dbReference>
<feature type="compositionally biased region" description="Basic and acidic residues" evidence="6">
    <location>
        <begin position="204"/>
        <end position="213"/>
    </location>
</feature>
<evidence type="ECO:0000256" key="2">
    <source>
        <dbReference type="ARBA" id="ARBA00022475"/>
    </source>
</evidence>
<comment type="subcellular location">
    <subcellularLocation>
        <location evidence="1">Cell membrane</location>
        <topology evidence="1">Multi-pass membrane protein</topology>
    </subcellularLocation>
</comment>
<evidence type="ECO:0000256" key="4">
    <source>
        <dbReference type="ARBA" id="ARBA00022989"/>
    </source>
</evidence>
<dbReference type="OrthoDB" id="9782291at2"/>